<dbReference type="AlphaFoldDB" id="A0AAF0DGX1"/>
<evidence type="ECO:0000256" key="1">
    <source>
        <dbReference type="SAM" id="MobiDB-lite"/>
    </source>
</evidence>
<keyword evidence="3" id="KW-1185">Reference proteome</keyword>
<reference evidence="2" key="1">
    <citation type="submission" date="2023-03" db="EMBL/GenBank/DDBJ databases">
        <title>Emydomyces testavorans Genome Sequence.</title>
        <authorList>
            <person name="Hoyer L."/>
        </authorList>
    </citation>
    <scope>NUCLEOTIDE SEQUENCE</scope>
    <source>
        <strain evidence="2">16-2883</strain>
    </source>
</reference>
<dbReference type="Proteomes" id="UP001219355">
    <property type="component" value="Chromosome 2"/>
</dbReference>
<evidence type="ECO:0000313" key="3">
    <source>
        <dbReference type="Proteomes" id="UP001219355"/>
    </source>
</evidence>
<name>A0AAF0DGX1_9EURO</name>
<evidence type="ECO:0000313" key="2">
    <source>
        <dbReference type="EMBL" id="WEW58352.1"/>
    </source>
</evidence>
<protein>
    <submittedName>
        <fullName evidence="2">Uncharacterized protein</fullName>
    </submittedName>
</protein>
<sequence>MEGTLDSVKSSWDEYLNRCSEGVAMLTPSMGINEKLFNLSPCFDYAACPPDDILRCPASFIHAIYDQAQGSRSATGEFGVCRETGEPGPILNYKSIQKEIYRLGAKLHEDHRRVFDNLARARVRYFAAFLKLIVLLPEVHDVRTERKMLDEEFLQIMESEGGLNSSGPRSREIDRRRNTNDRELQGVKMRFIVAHKGVALCTRQFYEAKKEAERLLPVLFGRQTGLHFQSTETRL</sequence>
<gene>
    <name evidence="2" type="ORF">PRK78_003820</name>
</gene>
<feature type="region of interest" description="Disordered" evidence="1">
    <location>
        <begin position="160"/>
        <end position="179"/>
    </location>
</feature>
<organism evidence="2 3">
    <name type="scientific">Emydomyces testavorans</name>
    <dbReference type="NCBI Taxonomy" id="2070801"/>
    <lineage>
        <taxon>Eukaryota</taxon>
        <taxon>Fungi</taxon>
        <taxon>Dikarya</taxon>
        <taxon>Ascomycota</taxon>
        <taxon>Pezizomycotina</taxon>
        <taxon>Eurotiomycetes</taxon>
        <taxon>Eurotiomycetidae</taxon>
        <taxon>Onygenales</taxon>
        <taxon>Nannizziopsiaceae</taxon>
        <taxon>Emydomyces</taxon>
    </lineage>
</organism>
<feature type="compositionally biased region" description="Basic and acidic residues" evidence="1">
    <location>
        <begin position="169"/>
        <end position="179"/>
    </location>
</feature>
<proteinExistence type="predicted"/>
<dbReference type="EMBL" id="CP120628">
    <property type="protein sequence ID" value="WEW58352.1"/>
    <property type="molecule type" value="Genomic_DNA"/>
</dbReference>
<accession>A0AAF0DGX1</accession>